<reference evidence="2" key="1">
    <citation type="submission" date="2022-07" db="EMBL/GenBank/DDBJ databases">
        <title>Fungi with potential for degradation of polypropylene.</title>
        <authorList>
            <person name="Gostincar C."/>
        </authorList>
    </citation>
    <scope>NUCLEOTIDE SEQUENCE</scope>
    <source>
        <strain evidence="2">EXF-13308</strain>
    </source>
</reference>
<dbReference type="Proteomes" id="UP001174694">
    <property type="component" value="Unassembled WGS sequence"/>
</dbReference>
<organism evidence="2 3">
    <name type="scientific">Pleurostoma richardsiae</name>
    <dbReference type="NCBI Taxonomy" id="41990"/>
    <lineage>
        <taxon>Eukaryota</taxon>
        <taxon>Fungi</taxon>
        <taxon>Dikarya</taxon>
        <taxon>Ascomycota</taxon>
        <taxon>Pezizomycotina</taxon>
        <taxon>Sordariomycetes</taxon>
        <taxon>Sordariomycetidae</taxon>
        <taxon>Calosphaeriales</taxon>
        <taxon>Pleurostomataceae</taxon>
        <taxon>Pleurostoma</taxon>
    </lineage>
</organism>
<dbReference type="PANTHER" id="PTHR36448:SF3">
    <property type="entry name" value="CUPIN TYPE-2 DOMAIN-CONTAINING PROTEIN"/>
    <property type="match status" value="1"/>
</dbReference>
<protein>
    <submittedName>
        <fullName evidence="2">Cupin 1</fullName>
    </submittedName>
</protein>
<gene>
    <name evidence="2" type="ORF">NKR23_g5018</name>
</gene>
<dbReference type="Gene3D" id="2.60.120.10">
    <property type="entry name" value="Jelly Rolls"/>
    <property type="match status" value="1"/>
</dbReference>
<evidence type="ECO:0000313" key="2">
    <source>
        <dbReference type="EMBL" id="KAJ9148271.1"/>
    </source>
</evidence>
<dbReference type="InterPro" id="IPR006045">
    <property type="entry name" value="Cupin_1"/>
</dbReference>
<keyword evidence="3" id="KW-1185">Reference proteome</keyword>
<dbReference type="InterPro" id="IPR014710">
    <property type="entry name" value="RmlC-like_jellyroll"/>
</dbReference>
<proteinExistence type="predicted"/>
<evidence type="ECO:0000259" key="1">
    <source>
        <dbReference type="Pfam" id="PF00190"/>
    </source>
</evidence>
<comment type="caution">
    <text evidence="2">The sequence shown here is derived from an EMBL/GenBank/DDBJ whole genome shotgun (WGS) entry which is preliminary data.</text>
</comment>
<dbReference type="Pfam" id="PF00190">
    <property type="entry name" value="Cupin_1"/>
    <property type="match status" value="1"/>
</dbReference>
<evidence type="ECO:0000313" key="3">
    <source>
        <dbReference type="Proteomes" id="UP001174694"/>
    </source>
</evidence>
<dbReference type="PANTHER" id="PTHR36448">
    <property type="entry name" value="BLR7373 PROTEIN"/>
    <property type="match status" value="1"/>
</dbReference>
<sequence length="226" mass="24569">MVQIDKYVLPPTALIPNSPYPLLRYRRHLSPDDPRSVATQFYDLLSSNGWQAQWIFRYGSTQKSHYHSLAHECMVVLTGKATVRFGVADTAEDLDESTWGGGKEDGGIELEAQAGDVFIIPAGVAHKTFDAQPTASFKLLTPGDGHDLPPDVRSKLDSIELSGFTMMGAYPRDGGPWDFAVGGEGATVYASAWALPRPNWDPVLGESEEGLCTLWDPQNGSGVTTN</sequence>
<name>A0AA38REC6_9PEZI</name>
<dbReference type="EMBL" id="JANBVO010000013">
    <property type="protein sequence ID" value="KAJ9148271.1"/>
    <property type="molecule type" value="Genomic_DNA"/>
</dbReference>
<accession>A0AA38REC6</accession>
<dbReference type="InterPro" id="IPR047121">
    <property type="entry name" value="YjiB-like"/>
</dbReference>
<dbReference type="AlphaFoldDB" id="A0AA38REC6"/>
<dbReference type="InterPro" id="IPR011051">
    <property type="entry name" value="RmlC_Cupin_sf"/>
</dbReference>
<feature type="domain" description="Cupin type-1" evidence="1">
    <location>
        <begin position="59"/>
        <end position="128"/>
    </location>
</feature>
<dbReference type="CDD" id="cd02219">
    <property type="entry name" value="cupin_YjlB-like"/>
    <property type="match status" value="1"/>
</dbReference>
<dbReference type="SUPFAM" id="SSF51182">
    <property type="entry name" value="RmlC-like cupins"/>
    <property type="match status" value="1"/>
</dbReference>